<dbReference type="PANTHER" id="PTHR42756">
    <property type="entry name" value="TRANSCRIPTIONAL REGULATOR, MARR"/>
    <property type="match status" value="1"/>
</dbReference>
<dbReference type="PANTHER" id="PTHR42756:SF2">
    <property type="entry name" value="MARR FAMILY REGULATORY PROTEIN"/>
    <property type="match status" value="1"/>
</dbReference>
<comment type="caution">
    <text evidence="6">The sequence shown here is derived from an EMBL/GenBank/DDBJ whole genome shotgun (WGS) entry which is preliminary data.</text>
</comment>
<feature type="domain" description="HTH cro/C1-type" evidence="4">
    <location>
        <begin position="38"/>
        <end position="65"/>
    </location>
</feature>
<name>A0ABM9MNB5_9LACO</name>
<accession>A0ABM9MNB5</accession>
<dbReference type="Proteomes" id="UP001314261">
    <property type="component" value="Unassembled WGS sequence"/>
</dbReference>
<gene>
    <name evidence="6" type="ORF">R54839_PPFHFPJH_00295</name>
</gene>
<feature type="domain" description="HTH marR-type" evidence="5">
    <location>
        <begin position="3"/>
        <end position="135"/>
    </location>
</feature>
<keyword evidence="3" id="KW-0804">Transcription</keyword>
<keyword evidence="7" id="KW-1185">Reference proteome</keyword>
<dbReference type="SUPFAM" id="SSF46785">
    <property type="entry name" value="Winged helix' DNA-binding domain"/>
    <property type="match status" value="1"/>
</dbReference>
<dbReference type="RefSeq" id="WP_010690918.1">
    <property type="nucleotide sequence ID" value="NZ_CAUZLN010000001.1"/>
</dbReference>
<protein>
    <submittedName>
        <fullName evidence="6">MarR family (MarR)</fullName>
    </submittedName>
</protein>
<dbReference type="InterPro" id="IPR001387">
    <property type="entry name" value="Cro/C1-type_HTH"/>
</dbReference>
<evidence type="ECO:0000259" key="5">
    <source>
        <dbReference type="PROSITE" id="PS50995"/>
    </source>
</evidence>
<dbReference type="InterPro" id="IPR036390">
    <property type="entry name" value="WH_DNA-bd_sf"/>
</dbReference>
<dbReference type="Pfam" id="PF01047">
    <property type="entry name" value="MarR"/>
    <property type="match status" value="1"/>
</dbReference>
<keyword evidence="2" id="KW-0238">DNA-binding</keyword>
<proteinExistence type="predicted"/>
<evidence type="ECO:0000313" key="7">
    <source>
        <dbReference type="Proteomes" id="UP001314261"/>
    </source>
</evidence>
<evidence type="ECO:0000256" key="1">
    <source>
        <dbReference type="ARBA" id="ARBA00023015"/>
    </source>
</evidence>
<organism evidence="6 7">
    <name type="scientific">Fructobacillus fructosus</name>
    <dbReference type="NCBI Taxonomy" id="1631"/>
    <lineage>
        <taxon>Bacteria</taxon>
        <taxon>Bacillati</taxon>
        <taxon>Bacillota</taxon>
        <taxon>Bacilli</taxon>
        <taxon>Lactobacillales</taxon>
        <taxon>Lactobacillaceae</taxon>
        <taxon>Fructobacillus</taxon>
    </lineage>
</organism>
<keyword evidence="1" id="KW-0805">Transcription regulation</keyword>
<evidence type="ECO:0000256" key="2">
    <source>
        <dbReference type="ARBA" id="ARBA00023125"/>
    </source>
</evidence>
<evidence type="ECO:0000256" key="3">
    <source>
        <dbReference type="ARBA" id="ARBA00023163"/>
    </source>
</evidence>
<dbReference type="PROSITE" id="PS50995">
    <property type="entry name" value="HTH_MARR_2"/>
    <property type="match status" value="1"/>
</dbReference>
<dbReference type="Gene3D" id="1.10.10.10">
    <property type="entry name" value="Winged helix-like DNA-binding domain superfamily/Winged helix DNA-binding domain"/>
    <property type="match status" value="1"/>
</dbReference>
<dbReference type="SMART" id="SM00347">
    <property type="entry name" value="HTH_MARR"/>
    <property type="match status" value="1"/>
</dbReference>
<dbReference type="PROSITE" id="PS50943">
    <property type="entry name" value="HTH_CROC1"/>
    <property type="match status" value="1"/>
</dbReference>
<dbReference type="PRINTS" id="PR00598">
    <property type="entry name" value="HTHMARR"/>
</dbReference>
<dbReference type="InterPro" id="IPR000835">
    <property type="entry name" value="HTH_MarR-typ"/>
</dbReference>
<evidence type="ECO:0000259" key="4">
    <source>
        <dbReference type="PROSITE" id="PS50943"/>
    </source>
</evidence>
<sequence>MTEFEIFRQMGAVSRQATMAMNEAARKYELENNLFLYLIRIVENEGLTQSDLAKLIQVDKTTLSRALRKLAERQYIVKVVGEENRKSKQLFPTEKGRQSYQFLEKIEKEYVHEQMVDLSATEQTELLRLLTKVGQ</sequence>
<reference evidence="6 7" key="1">
    <citation type="submission" date="2023-10" db="EMBL/GenBank/DDBJ databases">
        <authorList>
            <person name="Botero Cardona J."/>
        </authorList>
    </citation>
    <scope>NUCLEOTIDE SEQUENCE [LARGE SCALE GENOMIC DNA]</scope>
    <source>
        <strain evidence="6 7">R-54839</strain>
    </source>
</reference>
<dbReference type="InterPro" id="IPR036388">
    <property type="entry name" value="WH-like_DNA-bd_sf"/>
</dbReference>
<evidence type="ECO:0000313" key="6">
    <source>
        <dbReference type="EMBL" id="CAK1228102.1"/>
    </source>
</evidence>
<dbReference type="EMBL" id="CAUZLR010000001">
    <property type="protein sequence ID" value="CAK1228102.1"/>
    <property type="molecule type" value="Genomic_DNA"/>
</dbReference>